<evidence type="ECO:0000313" key="2">
    <source>
        <dbReference type="Proteomes" id="UP001196413"/>
    </source>
</evidence>
<gene>
    <name evidence="1" type="ORF">KIN20_023584</name>
</gene>
<dbReference type="Proteomes" id="UP001196413">
    <property type="component" value="Unassembled WGS sequence"/>
</dbReference>
<dbReference type="EMBL" id="JAHQIW010004784">
    <property type="protein sequence ID" value="KAJ1363670.1"/>
    <property type="molecule type" value="Genomic_DNA"/>
</dbReference>
<accession>A0AAD5QVG7</accession>
<protein>
    <submittedName>
        <fullName evidence="1">Uncharacterized protein</fullName>
    </submittedName>
</protein>
<sequence>MEGATLILSYITFHESEEEYYRRSSHISKKRGSLIHATFGPHVVCLIETVSNHPSTDMICEAKSTLNRDCKLLLRLDQIELLAKKL</sequence>
<proteinExistence type="predicted"/>
<evidence type="ECO:0000313" key="1">
    <source>
        <dbReference type="EMBL" id="KAJ1363670.1"/>
    </source>
</evidence>
<organism evidence="1 2">
    <name type="scientific">Parelaphostrongylus tenuis</name>
    <name type="common">Meningeal worm</name>
    <dbReference type="NCBI Taxonomy" id="148309"/>
    <lineage>
        <taxon>Eukaryota</taxon>
        <taxon>Metazoa</taxon>
        <taxon>Ecdysozoa</taxon>
        <taxon>Nematoda</taxon>
        <taxon>Chromadorea</taxon>
        <taxon>Rhabditida</taxon>
        <taxon>Rhabditina</taxon>
        <taxon>Rhabditomorpha</taxon>
        <taxon>Strongyloidea</taxon>
        <taxon>Metastrongylidae</taxon>
        <taxon>Parelaphostrongylus</taxon>
    </lineage>
</organism>
<name>A0AAD5QVG7_PARTN</name>
<keyword evidence="2" id="KW-1185">Reference proteome</keyword>
<dbReference type="AlphaFoldDB" id="A0AAD5QVG7"/>
<comment type="caution">
    <text evidence="1">The sequence shown here is derived from an EMBL/GenBank/DDBJ whole genome shotgun (WGS) entry which is preliminary data.</text>
</comment>
<reference evidence="1" key="1">
    <citation type="submission" date="2021-06" db="EMBL/GenBank/DDBJ databases">
        <title>Parelaphostrongylus tenuis whole genome reference sequence.</title>
        <authorList>
            <person name="Garwood T.J."/>
            <person name="Larsen P.A."/>
            <person name="Fountain-Jones N.M."/>
            <person name="Garbe J.R."/>
            <person name="Macchietto M.G."/>
            <person name="Kania S.A."/>
            <person name="Gerhold R.W."/>
            <person name="Richards J.E."/>
            <person name="Wolf T.M."/>
        </authorList>
    </citation>
    <scope>NUCLEOTIDE SEQUENCE</scope>
    <source>
        <strain evidence="1">MNPRO001-30</strain>
        <tissue evidence="1">Meninges</tissue>
    </source>
</reference>